<comment type="similarity">
    <text evidence="4 19">Belongs to the CobS family.</text>
</comment>
<keyword evidence="10 19" id="KW-0812">Transmembrane</keyword>
<keyword evidence="8 19" id="KW-0169">Cobalamin biosynthesis</keyword>
<evidence type="ECO:0000313" key="20">
    <source>
        <dbReference type="EMBL" id="ARN74790.1"/>
    </source>
</evidence>
<evidence type="ECO:0000256" key="8">
    <source>
        <dbReference type="ARBA" id="ARBA00022573"/>
    </source>
</evidence>
<feature type="transmembrane region" description="Helical" evidence="19">
    <location>
        <begin position="63"/>
        <end position="82"/>
    </location>
</feature>
<evidence type="ECO:0000256" key="15">
    <source>
        <dbReference type="ARBA" id="ARBA00032605"/>
    </source>
</evidence>
<evidence type="ECO:0000256" key="3">
    <source>
        <dbReference type="ARBA" id="ARBA00004663"/>
    </source>
</evidence>
<keyword evidence="21" id="KW-1185">Reference proteome</keyword>
<evidence type="ECO:0000256" key="10">
    <source>
        <dbReference type="ARBA" id="ARBA00022692"/>
    </source>
</evidence>
<dbReference type="AlphaFoldDB" id="A0A1X9N9Q4"/>
<dbReference type="GO" id="GO:0009236">
    <property type="term" value="P:cobalamin biosynthetic process"/>
    <property type="evidence" value="ECO:0007669"/>
    <property type="project" value="UniProtKB-UniRule"/>
</dbReference>
<comment type="function">
    <text evidence="14 19">Joins adenosylcobinamide-GDP and alpha-ribazole to generate adenosylcobalamin (Ado-cobalamin). Also synthesizes adenosylcobalamin 5'-phosphate from adenosylcobinamide-GDP and alpha-ribazole 5'-phosphate.</text>
</comment>
<dbReference type="OrthoDB" id="9794626at2"/>
<feature type="transmembrane region" description="Helical" evidence="19">
    <location>
        <begin position="115"/>
        <end position="134"/>
    </location>
</feature>
<name>A0A1X9N9Q4_9GAMM</name>
<comment type="catalytic activity">
    <reaction evidence="18 19">
        <text>alpha-ribazole 5'-phosphate + adenosylcob(III)inamide-GDP = adenosylcob(III)alamin 5'-phosphate + GMP + H(+)</text>
        <dbReference type="Rhea" id="RHEA:23560"/>
        <dbReference type="ChEBI" id="CHEBI:15378"/>
        <dbReference type="ChEBI" id="CHEBI:57918"/>
        <dbReference type="ChEBI" id="CHEBI:58115"/>
        <dbReference type="ChEBI" id="CHEBI:60487"/>
        <dbReference type="ChEBI" id="CHEBI:60493"/>
        <dbReference type="EC" id="2.7.8.26"/>
    </reaction>
</comment>
<dbReference type="GO" id="GO:0051073">
    <property type="term" value="F:adenosylcobinamide-GDP ribazoletransferase activity"/>
    <property type="evidence" value="ECO:0007669"/>
    <property type="project" value="UniProtKB-UniRule"/>
</dbReference>
<keyword evidence="7 19" id="KW-1003">Cell membrane</keyword>
<evidence type="ECO:0000256" key="16">
    <source>
        <dbReference type="ARBA" id="ARBA00032853"/>
    </source>
</evidence>
<keyword evidence="9 19" id="KW-0808">Transferase</keyword>
<gene>
    <name evidence="19" type="primary">cobS</name>
    <name evidence="20" type="ORF">BST96_12070</name>
</gene>
<dbReference type="Pfam" id="PF02654">
    <property type="entry name" value="CobS"/>
    <property type="match status" value="1"/>
</dbReference>
<evidence type="ECO:0000256" key="1">
    <source>
        <dbReference type="ARBA" id="ARBA00001946"/>
    </source>
</evidence>
<dbReference type="UniPathway" id="UPA00148">
    <property type="reaction ID" value="UER00238"/>
</dbReference>
<comment type="subcellular location">
    <subcellularLocation>
        <location evidence="2 19">Cell membrane</location>
        <topology evidence="2 19">Multi-pass membrane protein</topology>
    </subcellularLocation>
</comment>
<keyword evidence="11 19" id="KW-0460">Magnesium</keyword>
<dbReference type="EMBL" id="CP019343">
    <property type="protein sequence ID" value="ARN74790.1"/>
    <property type="molecule type" value="Genomic_DNA"/>
</dbReference>
<dbReference type="GO" id="GO:0005886">
    <property type="term" value="C:plasma membrane"/>
    <property type="evidence" value="ECO:0007669"/>
    <property type="project" value="UniProtKB-SubCell"/>
</dbReference>
<evidence type="ECO:0000313" key="21">
    <source>
        <dbReference type="Proteomes" id="UP000193450"/>
    </source>
</evidence>
<evidence type="ECO:0000256" key="9">
    <source>
        <dbReference type="ARBA" id="ARBA00022679"/>
    </source>
</evidence>
<dbReference type="RefSeq" id="WP_085758953.1">
    <property type="nucleotide sequence ID" value="NZ_CP019343.1"/>
</dbReference>
<comment type="cofactor">
    <cofactor evidence="1 19">
        <name>Mg(2+)</name>
        <dbReference type="ChEBI" id="CHEBI:18420"/>
    </cofactor>
</comment>
<evidence type="ECO:0000256" key="6">
    <source>
        <dbReference type="ARBA" id="ARBA00015850"/>
    </source>
</evidence>
<protein>
    <recommendedName>
        <fullName evidence="6 19">Adenosylcobinamide-GDP ribazoletransferase</fullName>
        <ecNumber evidence="5 19">2.7.8.26</ecNumber>
    </recommendedName>
    <alternativeName>
        <fullName evidence="16 19">Cobalamin synthase</fullName>
    </alternativeName>
    <alternativeName>
        <fullName evidence="15 19">Cobalamin-5'-phosphate synthase</fullName>
    </alternativeName>
</protein>
<accession>A0A1X9N9Q4</accession>
<dbReference type="InterPro" id="IPR003805">
    <property type="entry name" value="CobS"/>
</dbReference>
<dbReference type="PANTHER" id="PTHR34148">
    <property type="entry name" value="ADENOSYLCOBINAMIDE-GDP RIBAZOLETRANSFERASE"/>
    <property type="match status" value="1"/>
</dbReference>
<evidence type="ECO:0000256" key="11">
    <source>
        <dbReference type="ARBA" id="ARBA00022842"/>
    </source>
</evidence>
<dbReference type="GO" id="GO:0008818">
    <property type="term" value="F:cobalamin 5'-phosphate synthase activity"/>
    <property type="evidence" value="ECO:0007669"/>
    <property type="project" value="UniProtKB-UniRule"/>
</dbReference>
<evidence type="ECO:0000256" key="13">
    <source>
        <dbReference type="ARBA" id="ARBA00023136"/>
    </source>
</evidence>
<evidence type="ECO:0000256" key="19">
    <source>
        <dbReference type="HAMAP-Rule" id="MF_00719"/>
    </source>
</evidence>
<keyword evidence="12 19" id="KW-1133">Transmembrane helix</keyword>
<evidence type="ECO:0000256" key="5">
    <source>
        <dbReference type="ARBA" id="ARBA00013200"/>
    </source>
</evidence>
<sequence>MSHWLKALATAFIFLTRLPMPQFERIEPEDEGRSLLCFPVVGLVIGLMMWVLAKALFPLTSPLVIAALLIAFWAAITGGLHLDGLADSADGWLGGINDVDRTLEIMHDSRCGSGALTAVICVLLVKFAALTVIVQHQLWMALIIAPILGRCIAPLLFIPGPFLYAPYVQPSGIAKHFIDHCPVIARHTTLAVIILCGLVLGNIAAGVIIIGSCALMLFLLRRLMLQRLGGATGDTAGAATEIIEATVLLSAGIALV</sequence>
<dbReference type="EC" id="2.7.8.26" evidence="5 19"/>
<proteinExistence type="inferred from homology"/>
<evidence type="ECO:0000256" key="2">
    <source>
        <dbReference type="ARBA" id="ARBA00004651"/>
    </source>
</evidence>
<dbReference type="Proteomes" id="UP000193450">
    <property type="component" value="Chromosome"/>
</dbReference>
<evidence type="ECO:0000256" key="14">
    <source>
        <dbReference type="ARBA" id="ARBA00025228"/>
    </source>
</evidence>
<reference evidence="20 21" key="1">
    <citation type="submission" date="2016-11" db="EMBL/GenBank/DDBJ databases">
        <title>Trade-off between light-utilization and light-protection in marine flavobacteria.</title>
        <authorList>
            <person name="Kumagai Y."/>
        </authorList>
    </citation>
    <scope>NUCLEOTIDE SEQUENCE [LARGE SCALE GENOMIC DNA]</scope>
    <source>
        <strain evidence="20 21">NBRC 107125</strain>
    </source>
</reference>
<keyword evidence="13 19" id="KW-0472">Membrane</keyword>
<dbReference type="HAMAP" id="MF_00719">
    <property type="entry name" value="CobS"/>
    <property type="match status" value="1"/>
</dbReference>
<dbReference type="KEGG" id="osg:BST96_12070"/>
<organism evidence="20 21">
    <name type="scientific">Oceanicoccus sagamiensis</name>
    <dbReference type="NCBI Taxonomy" id="716816"/>
    <lineage>
        <taxon>Bacteria</taxon>
        <taxon>Pseudomonadati</taxon>
        <taxon>Pseudomonadota</taxon>
        <taxon>Gammaproteobacteria</taxon>
        <taxon>Cellvibrionales</taxon>
        <taxon>Spongiibacteraceae</taxon>
        <taxon>Oceanicoccus</taxon>
    </lineage>
</organism>
<evidence type="ECO:0000256" key="4">
    <source>
        <dbReference type="ARBA" id="ARBA00010561"/>
    </source>
</evidence>
<evidence type="ECO:0000256" key="18">
    <source>
        <dbReference type="ARBA" id="ARBA00049504"/>
    </source>
</evidence>
<comment type="pathway">
    <text evidence="3 19">Cofactor biosynthesis; adenosylcobalamin biosynthesis; adenosylcobalamin from cob(II)yrinate a,c-diamide: step 7/7.</text>
</comment>
<dbReference type="STRING" id="716816.BST96_12070"/>
<evidence type="ECO:0000256" key="12">
    <source>
        <dbReference type="ARBA" id="ARBA00022989"/>
    </source>
</evidence>
<evidence type="ECO:0000256" key="17">
    <source>
        <dbReference type="ARBA" id="ARBA00048623"/>
    </source>
</evidence>
<dbReference type="PANTHER" id="PTHR34148:SF1">
    <property type="entry name" value="ADENOSYLCOBINAMIDE-GDP RIBAZOLETRANSFERASE"/>
    <property type="match status" value="1"/>
</dbReference>
<evidence type="ECO:0000256" key="7">
    <source>
        <dbReference type="ARBA" id="ARBA00022475"/>
    </source>
</evidence>
<feature type="transmembrane region" description="Helical" evidence="19">
    <location>
        <begin position="192"/>
        <end position="220"/>
    </location>
</feature>
<dbReference type="NCBIfam" id="TIGR00317">
    <property type="entry name" value="cobS"/>
    <property type="match status" value="1"/>
</dbReference>
<feature type="transmembrane region" description="Helical" evidence="19">
    <location>
        <begin position="141"/>
        <end position="164"/>
    </location>
</feature>
<comment type="catalytic activity">
    <reaction evidence="17 19">
        <text>alpha-ribazole + adenosylcob(III)inamide-GDP = adenosylcob(III)alamin + GMP + H(+)</text>
        <dbReference type="Rhea" id="RHEA:16049"/>
        <dbReference type="ChEBI" id="CHEBI:10329"/>
        <dbReference type="ChEBI" id="CHEBI:15378"/>
        <dbReference type="ChEBI" id="CHEBI:18408"/>
        <dbReference type="ChEBI" id="CHEBI:58115"/>
        <dbReference type="ChEBI" id="CHEBI:60487"/>
        <dbReference type="EC" id="2.7.8.26"/>
    </reaction>
</comment>